<reference evidence="2" key="1">
    <citation type="journal article" date="2013" name="Genome Announc.">
        <title>Draft genome sequence of the grapevine dieback fungus Eutypa lata UCR-EL1.</title>
        <authorList>
            <person name="Blanco-Ulate B."/>
            <person name="Rolshausen P.E."/>
            <person name="Cantu D."/>
        </authorList>
    </citation>
    <scope>NUCLEOTIDE SEQUENCE [LARGE SCALE GENOMIC DNA]</scope>
    <source>
        <strain evidence="2">UCR-EL1</strain>
    </source>
</reference>
<dbReference type="Pfam" id="PF14273">
    <property type="entry name" value="DUF4360"/>
    <property type="match status" value="1"/>
</dbReference>
<accession>M7TN66</accession>
<dbReference type="OrthoDB" id="3786236at2759"/>
<keyword evidence="2" id="KW-1185">Reference proteome</keyword>
<dbReference type="InterPro" id="IPR025649">
    <property type="entry name" value="DUF4360"/>
</dbReference>
<dbReference type="PANTHER" id="PTHR38847:SF1">
    <property type="entry name" value="PSEUDOURIDINE SYNTHASE RSUA_RLUA-LIKE DOMAIN-CONTAINING PROTEIN"/>
    <property type="match status" value="1"/>
</dbReference>
<dbReference type="Proteomes" id="UP000012174">
    <property type="component" value="Unassembled WGS sequence"/>
</dbReference>
<evidence type="ECO:0000313" key="1">
    <source>
        <dbReference type="EMBL" id="EMR68120.1"/>
    </source>
</evidence>
<organism evidence="1 2">
    <name type="scientific">Eutypa lata (strain UCR-EL1)</name>
    <name type="common">Grapevine dieback disease fungus</name>
    <name type="synonym">Eutypa armeniacae</name>
    <dbReference type="NCBI Taxonomy" id="1287681"/>
    <lineage>
        <taxon>Eukaryota</taxon>
        <taxon>Fungi</taxon>
        <taxon>Dikarya</taxon>
        <taxon>Ascomycota</taxon>
        <taxon>Pezizomycotina</taxon>
        <taxon>Sordariomycetes</taxon>
        <taxon>Xylariomycetidae</taxon>
        <taxon>Xylariales</taxon>
        <taxon>Diatrypaceae</taxon>
        <taxon>Eutypa</taxon>
    </lineage>
</organism>
<dbReference type="PANTHER" id="PTHR38847">
    <property type="match status" value="1"/>
</dbReference>
<protein>
    <submittedName>
        <fullName evidence="1">Putative secreted protein</fullName>
    </submittedName>
</protein>
<name>M7TN66_EUTLA</name>
<dbReference type="HOGENOM" id="CLU_1396326_0_0_1"/>
<proteinExistence type="predicted"/>
<dbReference type="EMBL" id="KB706305">
    <property type="protein sequence ID" value="EMR68120.1"/>
    <property type="molecule type" value="Genomic_DNA"/>
</dbReference>
<dbReference type="AlphaFoldDB" id="M7TN66"/>
<evidence type="ECO:0000313" key="2">
    <source>
        <dbReference type="Proteomes" id="UP000012174"/>
    </source>
</evidence>
<dbReference type="KEGG" id="ela:UCREL1_4855"/>
<sequence length="195" mass="20859">MVAGSVLGPFATKKAGCYLGRVTEGILKKRAKAPSIDSPSGGWAHLRFTLPDFAASYGGSVNTHTANCQAHVSLADGAPGWQVGLRDLWSRGHVELEPGVTLKQYVTVFYSQDAGNTTLESAPNSTLSRDIELHAEIPESGVVWSPCTGRDGAVGILNVNFRVALTSTRSDAYGFYGGGKNATVTEKWGWIWKRC</sequence>
<dbReference type="OMA" id="NTHTANC"/>
<gene>
    <name evidence="1" type="ORF">UCREL1_4855</name>
</gene>